<dbReference type="AlphaFoldDB" id="A0ABD3A258"/>
<accession>A0ABD3A258</accession>
<comment type="caution">
    <text evidence="1">The sequence shown here is derived from an EMBL/GenBank/DDBJ whole genome shotgun (WGS) entry which is preliminary data.</text>
</comment>
<evidence type="ECO:0000313" key="1">
    <source>
        <dbReference type="EMBL" id="KAL3525774.1"/>
    </source>
</evidence>
<protein>
    <submittedName>
        <fullName evidence="1">Uncharacterized protein</fullName>
    </submittedName>
</protein>
<evidence type="ECO:0000313" key="2">
    <source>
        <dbReference type="Proteomes" id="UP001630127"/>
    </source>
</evidence>
<dbReference type="Proteomes" id="UP001630127">
    <property type="component" value="Unassembled WGS sequence"/>
</dbReference>
<proteinExistence type="predicted"/>
<gene>
    <name evidence="1" type="ORF">ACH5RR_014146</name>
</gene>
<sequence length="97" mass="11379">MLIFLRHVRAQSMNVVMLISLRHMFCRGRKKRLSHQFHTNSLGWEEPVVPLSLSLLWELMKKGGMPNPYFSCLSVVDLGFMIYDLGFTNKEFQIDDM</sequence>
<organism evidence="1 2">
    <name type="scientific">Cinchona calisaya</name>
    <dbReference type="NCBI Taxonomy" id="153742"/>
    <lineage>
        <taxon>Eukaryota</taxon>
        <taxon>Viridiplantae</taxon>
        <taxon>Streptophyta</taxon>
        <taxon>Embryophyta</taxon>
        <taxon>Tracheophyta</taxon>
        <taxon>Spermatophyta</taxon>
        <taxon>Magnoliopsida</taxon>
        <taxon>eudicotyledons</taxon>
        <taxon>Gunneridae</taxon>
        <taxon>Pentapetalae</taxon>
        <taxon>asterids</taxon>
        <taxon>lamiids</taxon>
        <taxon>Gentianales</taxon>
        <taxon>Rubiaceae</taxon>
        <taxon>Cinchonoideae</taxon>
        <taxon>Cinchoneae</taxon>
        <taxon>Cinchona</taxon>
    </lineage>
</organism>
<keyword evidence="2" id="KW-1185">Reference proteome</keyword>
<reference evidence="1 2" key="1">
    <citation type="submission" date="2024-11" db="EMBL/GenBank/DDBJ databases">
        <title>A near-complete genome assembly of Cinchona calisaya.</title>
        <authorList>
            <person name="Lian D.C."/>
            <person name="Zhao X.W."/>
            <person name="Wei L."/>
        </authorList>
    </citation>
    <scope>NUCLEOTIDE SEQUENCE [LARGE SCALE GENOMIC DNA]</scope>
    <source>
        <tissue evidence="1">Nenye</tissue>
    </source>
</reference>
<name>A0ABD3A258_9GENT</name>
<dbReference type="EMBL" id="JBJUIK010000006">
    <property type="protein sequence ID" value="KAL3525774.1"/>
    <property type="molecule type" value="Genomic_DNA"/>
</dbReference>